<reference evidence="9 10" key="1">
    <citation type="journal article" date="2009" name="J. Bacteriol.">
        <title>Complete genome sequence of the anaerobic, protein-degrading hyperthermophilic crenarchaeon Desulfurococcus kamchatkensis.</title>
        <authorList>
            <person name="Ravin N.V."/>
            <person name="Mardanov A.V."/>
            <person name="Beletsky A.V."/>
            <person name="Kublanov I.V."/>
            <person name="Kolganova T.V."/>
            <person name="Lebedinsky A.V."/>
            <person name="Chernyh N.A."/>
            <person name="Bonch-Osmolovskaya E.A."/>
            <person name="Skryabin K.G."/>
        </authorList>
    </citation>
    <scope>NUCLEOTIDE SEQUENCE [LARGE SCALE GENOMIC DNA]</scope>
    <source>
        <strain evidence="10">DSM 18924 / JCM 16383 / VKM B-2413 / 1221n</strain>
    </source>
</reference>
<dbReference type="PANTHER" id="PTHR43808:SF32">
    <property type="entry name" value="ARGE_DAPE-RELATED DEACYLASE"/>
    <property type="match status" value="1"/>
</dbReference>
<keyword evidence="4" id="KW-0479">Metal-binding</keyword>
<dbReference type="Gene3D" id="3.30.70.360">
    <property type="match status" value="1"/>
</dbReference>
<dbReference type="PANTHER" id="PTHR43808">
    <property type="entry name" value="ACETYLORNITHINE DEACETYLASE"/>
    <property type="match status" value="1"/>
</dbReference>
<comment type="cofactor">
    <cofactor evidence="2">
        <name>Zn(2+)</name>
        <dbReference type="ChEBI" id="CHEBI:29105"/>
    </cofactor>
</comment>
<proteinExistence type="inferred from homology"/>
<dbReference type="NCBIfam" id="NF006400">
    <property type="entry name" value="PRK08651.1-3"/>
    <property type="match status" value="1"/>
</dbReference>
<feature type="domain" description="Peptidase M20 dimerisation" evidence="8">
    <location>
        <begin position="189"/>
        <end position="304"/>
    </location>
</feature>
<dbReference type="Gene3D" id="3.40.630.10">
    <property type="entry name" value="Zn peptidases"/>
    <property type="match status" value="2"/>
</dbReference>
<dbReference type="InterPro" id="IPR002933">
    <property type="entry name" value="Peptidase_M20"/>
</dbReference>
<dbReference type="KEGG" id="dka:DKAM_0629"/>
<dbReference type="GO" id="GO:0046872">
    <property type="term" value="F:metal ion binding"/>
    <property type="evidence" value="ECO:0007669"/>
    <property type="project" value="UniProtKB-KW"/>
</dbReference>
<dbReference type="InterPro" id="IPR011650">
    <property type="entry name" value="Peptidase_M20_dimer"/>
</dbReference>
<evidence type="ECO:0000256" key="3">
    <source>
        <dbReference type="ARBA" id="ARBA00006247"/>
    </source>
</evidence>
<evidence type="ECO:0000256" key="2">
    <source>
        <dbReference type="ARBA" id="ARBA00001947"/>
    </source>
</evidence>
<dbReference type="EMBL" id="CP001140">
    <property type="protein sequence ID" value="ACL10955.1"/>
    <property type="molecule type" value="Genomic_DNA"/>
</dbReference>
<keyword evidence="5" id="KW-0378">Hydrolase</keyword>
<dbReference type="Proteomes" id="UP000006903">
    <property type="component" value="Chromosome"/>
</dbReference>
<dbReference type="SUPFAM" id="SSF55031">
    <property type="entry name" value="Bacterial exopeptidase dimerisation domain"/>
    <property type="match status" value="1"/>
</dbReference>
<dbReference type="GeneID" id="7170824"/>
<dbReference type="HOGENOM" id="CLU_021802_2_3_2"/>
<comment type="similarity">
    <text evidence="3">Belongs to the peptidase M20A family.</text>
</comment>
<evidence type="ECO:0000256" key="6">
    <source>
        <dbReference type="ARBA" id="ARBA00022833"/>
    </source>
</evidence>
<evidence type="ECO:0000256" key="7">
    <source>
        <dbReference type="ARBA" id="ARBA00023285"/>
    </source>
</evidence>
<evidence type="ECO:0000313" key="9">
    <source>
        <dbReference type="EMBL" id="ACL10955.1"/>
    </source>
</evidence>
<dbReference type="STRING" id="490899.DKAM_0629"/>
<organism evidence="9 10">
    <name type="scientific">Desulfurococcus amylolyticus (strain DSM 18924 / JCM 16383 / VKM B-2413 / 1221n)</name>
    <name type="common">Desulfurococcus kamchatkensis</name>
    <dbReference type="NCBI Taxonomy" id="490899"/>
    <lineage>
        <taxon>Archaea</taxon>
        <taxon>Thermoproteota</taxon>
        <taxon>Thermoprotei</taxon>
        <taxon>Desulfurococcales</taxon>
        <taxon>Desulfurococcaceae</taxon>
        <taxon>Desulfurococcus</taxon>
    </lineage>
</organism>
<dbReference type="eggNOG" id="arCOG01107">
    <property type="taxonomic scope" value="Archaea"/>
</dbReference>
<evidence type="ECO:0000256" key="4">
    <source>
        <dbReference type="ARBA" id="ARBA00022723"/>
    </source>
</evidence>
<keyword evidence="7" id="KW-0170">Cobalt</keyword>
<evidence type="ECO:0000256" key="5">
    <source>
        <dbReference type="ARBA" id="ARBA00022801"/>
    </source>
</evidence>
<dbReference type="SUPFAM" id="SSF53187">
    <property type="entry name" value="Zn-dependent exopeptidases"/>
    <property type="match status" value="1"/>
</dbReference>
<protein>
    <submittedName>
        <fullName evidence="9">Succinyl-diaminopimelate desuccinylase</fullName>
    </submittedName>
</protein>
<gene>
    <name evidence="9" type="ordered locus">DKAM_0629</name>
</gene>
<dbReference type="RefSeq" id="WP_012608296.1">
    <property type="nucleotide sequence ID" value="NC_011766.1"/>
</dbReference>
<keyword evidence="6" id="KW-0862">Zinc</keyword>
<comment type="cofactor">
    <cofactor evidence="1">
        <name>Co(2+)</name>
        <dbReference type="ChEBI" id="CHEBI:48828"/>
    </cofactor>
</comment>
<evidence type="ECO:0000259" key="8">
    <source>
        <dbReference type="Pfam" id="PF07687"/>
    </source>
</evidence>
<dbReference type="InterPro" id="IPR036264">
    <property type="entry name" value="Bact_exopeptidase_dim_dom"/>
</dbReference>
<name>B8D4C4_DESA1</name>
<sequence>MTISQIHEIAKKILVDSIKFPTVLGETYEDMVDYYREQLSEYGIHVTIHRVPDEFLRKTLPREFNPEKPRFILLARIGSGEKVLQFNGHYDVVSPGEGWETPPFEPVVRDDLVYGRGTTDMKGGIASILTALISLAQERREPSVIIEAALVPDEEIGGRTGTGYLVNELGSRPDYVIIAEPSGLDNIYIGHRGNVWGIIRVHGKQAHGSAPWLGDNAFEKMLVFAQEFLKRYRERVSSRKSNYLYEDERAAYPTITPGGLLIAPGSINIVPGTAGFSIDRRLIVEERVEDVIGEIQELLGQVSRELNIDSSFTLVESSPSAFTPPDNKYTQILGEIIRENTGREPRKTICIGGLDLRYYTIKGIPAVSYGPGEVGLAHKPNEYIRISDVVRVSKIYVDFAKRFEKIQVDT</sequence>
<dbReference type="InterPro" id="IPR050072">
    <property type="entry name" value="Peptidase_M20A"/>
</dbReference>
<accession>B8D4C4</accession>
<dbReference type="Pfam" id="PF07687">
    <property type="entry name" value="M20_dimer"/>
    <property type="match status" value="1"/>
</dbReference>
<evidence type="ECO:0000256" key="1">
    <source>
        <dbReference type="ARBA" id="ARBA00001941"/>
    </source>
</evidence>
<dbReference type="GO" id="GO:0016787">
    <property type="term" value="F:hydrolase activity"/>
    <property type="evidence" value="ECO:0007669"/>
    <property type="project" value="UniProtKB-KW"/>
</dbReference>
<dbReference type="AlphaFoldDB" id="B8D4C4"/>
<dbReference type="NCBIfam" id="TIGR01910">
    <property type="entry name" value="DapE-ArgE"/>
    <property type="match status" value="1"/>
</dbReference>
<dbReference type="InterPro" id="IPR010182">
    <property type="entry name" value="ArgE/DapE"/>
</dbReference>
<dbReference type="Pfam" id="PF01546">
    <property type="entry name" value="Peptidase_M20"/>
    <property type="match status" value="1"/>
</dbReference>
<evidence type="ECO:0000313" key="10">
    <source>
        <dbReference type="Proteomes" id="UP000006903"/>
    </source>
</evidence>